<evidence type="ECO:0008006" key="3">
    <source>
        <dbReference type="Google" id="ProtNLM"/>
    </source>
</evidence>
<proteinExistence type="predicted"/>
<dbReference type="InterPro" id="IPR027417">
    <property type="entry name" value="P-loop_NTPase"/>
</dbReference>
<protein>
    <recommendedName>
        <fullName evidence="3">NACHT domain-containing protein</fullName>
    </recommendedName>
</protein>
<dbReference type="RefSeq" id="WP_115857442.1">
    <property type="nucleotide sequence ID" value="NZ_QTSU01000001.1"/>
</dbReference>
<comment type="caution">
    <text evidence="1">The sequence shown here is derived from an EMBL/GenBank/DDBJ whole genome shotgun (WGS) entry which is preliminary data.</text>
</comment>
<dbReference type="Gene3D" id="3.40.50.300">
    <property type="entry name" value="P-loop containing nucleotide triphosphate hydrolases"/>
    <property type="match status" value="1"/>
</dbReference>
<sequence length="1548" mass="172200">MASIDPKDIDRLKVLVQAIEPATKLENLVAGLIGDLIGTSVAVAKSGFQHGADAGTAGRQGRFLRVECKRYRDTTSLDDRQLLGEMDHAFAHDPALELWILAASREVPEQLEKDLTAKGEGQGVPVLILDWKSHETASLAVLLASQPALVETFINKEAGEIAARLQPAVGPRIEQLRREFAGWQIGTTMLRRRSWERLGEVWLNPRQSRAHFGQVVSGGALPLIHRTPLLQKLDAWWAAPPKPASPVCVNGMMGVGKTWVVVDWLMQRKDALPSVLLVPASALPGPGNALGSVYGVKRFLAERLFDLAQVRDVDHWRARLERMLQRPEAEGCALVVVFDGMSQQPTVEWNTLMNVLQADEFRGRIRVVATTRSHHFDNQLRRLRGLEERAVPVEVDVYDAQPGGEFDQMLALHGLIRNDLHPELHALARNPRLFDLVIRFRERLVDGGTVTLHRLLWEYGRDTAGESLNREFSAAEWEEWLQAAAKRLRDGIQTYTTQELSDLTARPYLDRDAIYQRLSEIIDTPFVRARADRTLELSPEFVAHALGATAVSFLASAEHADRGQLEAMLVEWLDPIAGLDQRAEILRAAVAIALESGPPRPLLGVLVAAWLQTQNLGETHVRDAHLLAAEIPEALLDTIELSNRHTHAWSQHHAVSALRGVDRGNARVRKQVLARAADWLRVISRDLDPRAKPEPEAERHRHERLMSRVGVDASGEQMILGESMQLVDRDDTLWAEHVPALLEGYPLIDAVPLLQIAAVAASVAFNHSAWNQLRWACLLNPIDPEALATAVRTAAAEMQTRVPEPGRNPSLPARAAQLLLHIPGHRHDDEAAAALKVQLGKTYDYDTHYLANPVHSLFALERRHAMDALNDTSLSLRNRVQRCGDMWLDPTFEAPVAVRQEVVEAVNEIDVNQLYTGRNVTREDNDFDALQAVLARCAPRELAALRRRLVRTPVTEKDRAARAWQINRALVLYGPTEAAGARQARLQGREIREGDEILAASELLLPELVGKDALAQAVTVVEADMAHIPISITDAIEPLTVEQADQLIRQFQGGTSKQQRDVLVLLITSPPVLSDFAWSWVTAYTASEDEIDRRLAYMALVASDPMRLGLELNQQGWRFTAGADTFLAHAASGALFTATTALPFEQVAARLAPWRLLEAVRHRGGDPSEIRLAAELLDAILVSGPAQALDVGARLTVRRDTNSTSPTRYSVNPHPPADSDSAEALRQAFDTEAQMAAIDRAGEVADARIRKARQEGASLFLEFVAQADGLALCRYVPEVVERWVAGHEELSPDFVRRVVQAEGLFLAICEALLVTAPAQGVSLWQALRRSFRTRIEGPAKLPELLHLLFRASDSPQVMQARDDLLSLTSTNTDADLYEVALVAALNGRSDWLEARIASDAASYLPWRQQRAATLAGFRVGNTLPVAGAWPESPSTSWAEDVARRSSRLQFLEACARHWWKEYWRREDLDQAYAAWVLFCQCADRRAVAWMASEAERSTNSDALKTAKLRHWRANRLGWKHGADKSSLSLQRNFLWRTTDDKVWPWRAS</sequence>
<name>A0A371K2A4_9GAMM</name>
<dbReference type="SUPFAM" id="SSF52540">
    <property type="entry name" value="P-loop containing nucleoside triphosphate hydrolases"/>
    <property type="match status" value="1"/>
</dbReference>
<evidence type="ECO:0000313" key="2">
    <source>
        <dbReference type="Proteomes" id="UP000264492"/>
    </source>
</evidence>
<dbReference type="EMBL" id="QTSU01000001">
    <property type="protein sequence ID" value="RDZ28000.1"/>
    <property type="molecule type" value="Genomic_DNA"/>
</dbReference>
<gene>
    <name evidence="1" type="ORF">DX914_02290</name>
</gene>
<dbReference type="OrthoDB" id="7210088at2"/>
<evidence type="ECO:0000313" key="1">
    <source>
        <dbReference type="EMBL" id="RDZ28000.1"/>
    </source>
</evidence>
<reference evidence="1 2" key="1">
    <citation type="submission" date="2018-08" db="EMBL/GenBank/DDBJ databases">
        <title>Lysobacter sp. zong2l5, whole genome shotgun sequence.</title>
        <authorList>
            <person name="Zhang X."/>
            <person name="Feng G."/>
            <person name="Zhu H."/>
        </authorList>
    </citation>
    <scope>NUCLEOTIDE SEQUENCE [LARGE SCALE GENOMIC DNA]</scope>
    <source>
        <strain evidence="2">zong2l5</strain>
    </source>
</reference>
<accession>A0A371K2A4</accession>
<organism evidence="1 2">
    <name type="scientific">Lysobacter silvisoli</name>
    <dbReference type="NCBI Taxonomy" id="2293254"/>
    <lineage>
        <taxon>Bacteria</taxon>
        <taxon>Pseudomonadati</taxon>
        <taxon>Pseudomonadota</taxon>
        <taxon>Gammaproteobacteria</taxon>
        <taxon>Lysobacterales</taxon>
        <taxon>Lysobacteraceae</taxon>
        <taxon>Lysobacter</taxon>
    </lineage>
</organism>
<dbReference type="Proteomes" id="UP000264492">
    <property type="component" value="Unassembled WGS sequence"/>
</dbReference>
<keyword evidence="2" id="KW-1185">Reference proteome</keyword>